<dbReference type="InterPro" id="IPR011650">
    <property type="entry name" value="Peptidase_M20_dimer"/>
</dbReference>
<evidence type="ECO:0000259" key="3">
    <source>
        <dbReference type="Pfam" id="PF07687"/>
    </source>
</evidence>
<dbReference type="Pfam" id="PF01546">
    <property type="entry name" value="Peptidase_M20"/>
    <property type="match status" value="1"/>
</dbReference>
<dbReference type="PANTHER" id="PTHR30575:SF4">
    <property type="entry name" value="PEPTIDASE M20 DOMAIN-CONTAINING PROTEIN 2"/>
    <property type="match status" value="1"/>
</dbReference>
<dbReference type="AlphaFoldDB" id="A0A439CZW6"/>
<feature type="domain" description="Peptidase M20 dimerisation" evidence="3">
    <location>
        <begin position="198"/>
        <end position="291"/>
    </location>
</feature>
<evidence type="ECO:0000313" key="5">
    <source>
        <dbReference type="Proteomes" id="UP000286045"/>
    </source>
</evidence>
<reference evidence="4 5" key="1">
    <citation type="submission" date="2018-12" db="EMBL/GenBank/DDBJ databases">
        <title>Draft genome sequence of Xylaria grammica IHI A82.</title>
        <authorList>
            <person name="Buettner E."/>
            <person name="Kellner H."/>
        </authorList>
    </citation>
    <scope>NUCLEOTIDE SEQUENCE [LARGE SCALE GENOMIC DNA]</scope>
    <source>
        <strain evidence="4 5">IHI A82</strain>
    </source>
</reference>
<protein>
    <recommendedName>
        <fullName evidence="2">Peptidase M20 domain-containing protein 2</fullName>
    </recommendedName>
</protein>
<dbReference type="InterPro" id="IPR052030">
    <property type="entry name" value="Peptidase_M20/M20A_hydrolases"/>
</dbReference>
<comment type="similarity">
    <text evidence="1 2">Belongs to the peptidase M20A family.</text>
</comment>
<dbReference type="STRING" id="363999.A0A439CZW6"/>
<dbReference type="EMBL" id="RYZI01000239">
    <property type="protein sequence ID" value="RWA07752.1"/>
    <property type="molecule type" value="Genomic_DNA"/>
</dbReference>
<dbReference type="PANTHER" id="PTHR30575">
    <property type="entry name" value="PEPTIDASE M20"/>
    <property type="match status" value="1"/>
</dbReference>
<keyword evidence="5" id="KW-1185">Reference proteome</keyword>
<name>A0A439CZW6_9PEZI</name>
<dbReference type="Pfam" id="PF07687">
    <property type="entry name" value="M20_dimer"/>
    <property type="match status" value="1"/>
</dbReference>
<dbReference type="SUPFAM" id="SSF53187">
    <property type="entry name" value="Zn-dependent exopeptidases"/>
    <property type="match status" value="1"/>
</dbReference>
<evidence type="ECO:0000256" key="1">
    <source>
        <dbReference type="ARBA" id="ARBA00006247"/>
    </source>
</evidence>
<dbReference type="CDD" id="cd05672">
    <property type="entry name" value="M20_ACY1L2-like"/>
    <property type="match status" value="1"/>
</dbReference>
<dbReference type="Gene3D" id="3.30.70.360">
    <property type="match status" value="1"/>
</dbReference>
<organism evidence="4 5">
    <name type="scientific">Xylaria grammica</name>
    <dbReference type="NCBI Taxonomy" id="363999"/>
    <lineage>
        <taxon>Eukaryota</taxon>
        <taxon>Fungi</taxon>
        <taxon>Dikarya</taxon>
        <taxon>Ascomycota</taxon>
        <taxon>Pezizomycotina</taxon>
        <taxon>Sordariomycetes</taxon>
        <taxon>Xylariomycetidae</taxon>
        <taxon>Xylariales</taxon>
        <taxon>Xylariaceae</taxon>
        <taxon>Xylaria</taxon>
    </lineage>
</organism>
<dbReference type="GO" id="GO:0016805">
    <property type="term" value="F:dipeptidase activity"/>
    <property type="evidence" value="ECO:0007669"/>
    <property type="project" value="InterPro"/>
</dbReference>
<dbReference type="InterPro" id="IPR017439">
    <property type="entry name" value="Amidohydrolase"/>
</dbReference>
<accession>A0A439CZW6</accession>
<comment type="caution">
    <text evidence="4">The sequence shown here is derived from an EMBL/GenBank/DDBJ whole genome shotgun (WGS) entry which is preliminary data.</text>
</comment>
<evidence type="ECO:0000313" key="4">
    <source>
        <dbReference type="EMBL" id="RWA07752.1"/>
    </source>
</evidence>
<dbReference type="InterPro" id="IPR017144">
    <property type="entry name" value="Xaa-Arg_dipeptidase"/>
</dbReference>
<proteinExistence type="inferred from homology"/>
<dbReference type="PIRSF" id="PIRSF037226">
    <property type="entry name" value="Amidohydrolase_ACY1L2_prd"/>
    <property type="match status" value="1"/>
</dbReference>
<dbReference type="FunFam" id="3.30.70.360:FF:000004">
    <property type="entry name" value="Peptidase M20 domain-containing protein 2"/>
    <property type="match status" value="1"/>
</dbReference>
<dbReference type="NCBIfam" id="TIGR01891">
    <property type="entry name" value="amidohydrolases"/>
    <property type="match status" value="1"/>
</dbReference>
<dbReference type="Gene3D" id="3.40.630.10">
    <property type="entry name" value="Zn peptidases"/>
    <property type="match status" value="1"/>
</dbReference>
<sequence>MSQLDEDFVFINHEDVAEFQPLAAGHLHDISDFIDSNTKELWDVNKTIHDNPELGYEEFIAHETLTKFMSSRGGWKVTPSAYGLATAWVAVFDSGKKGPVVSFNVEMDALDGIGHACGHNLIATASVAGGLAVGEILRQGELGGKVVLFGTPAEEGGGGKIKLLQAGAYSDHKVDINLLSHPGITKNHALMRTSAYTAFKVEYFGREAHAAANPWLGINALDALITAYNAISVLRQQTMPGDVIQGNITAGGVRPNIIHAYTAGNFVVRANTQARLHELRKKVDACFEAGAAATGATLKTTPVQSYADHVPNRLLADHYRQHFNQLSPPDLIPNNPEVDEIEGRTMASTDQGNISYAMPSLNVGFSIPAGPGGAGPHNPGFAEAAGTRVAFENCLRVGKAMAAVAVDVLGDRELLDEVKKEWKEDIRQESV</sequence>
<dbReference type="Proteomes" id="UP000286045">
    <property type="component" value="Unassembled WGS sequence"/>
</dbReference>
<dbReference type="InterPro" id="IPR036264">
    <property type="entry name" value="Bact_exopeptidase_dim_dom"/>
</dbReference>
<dbReference type="InterPro" id="IPR002933">
    <property type="entry name" value="Peptidase_M20"/>
</dbReference>
<evidence type="ECO:0000256" key="2">
    <source>
        <dbReference type="PIRNR" id="PIRNR037226"/>
    </source>
</evidence>
<dbReference type="SUPFAM" id="SSF55031">
    <property type="entry name" value="Bacterial exopeptidase dimerisation domain"/>
    <property type="match status" value="1"/>
</dbReference>
<gene>
    <name evidence="4" type="ORF">EKO27_g7346</name>
</gene>